<name>A0ABT0BDX2_9SPHN</name>
<proteinExistence type="inferred from homology"/>
<dbReference type="InterPro" id="IPR010809">
    <property type="entry name" value="FliD_C"/>
</dbReference>
<dbReference type="Proteomes" id="UP001162881">
    <property type="component" value="Unassembled WGS sequence"/>
</dbReference>
<dbReference type="RefSeq" id="WP_244020857.1">
    <property type="nucleotide sequence ID" value="NZ_JALHLF010000039.1"/>
</dbReference>
<evidence type="ECO:0000256" key="4">
    <source>
        <dbReference type="ARBA" id="ARBA00023143"/>
    </source>
</evidence>
<keyword evidence="5" id="KW-0964">Secreted</keyword>
<sequence>MTTTSTTATTSLLTTSSLVTALGGGSGIDMTALANNLATATFADRVSRLETKTETLNTKISAASNIKSMMLALDTSLGTLVRSGDLARTPSVANSSVASAALSGSSVPSGSYSLEVTQLATNQMLASNAYTASTDTVGAGTLTLRFGTVSGSSFTEDTSQSAVDITIESGDTLANVAAKINAADAGVTAYVANTAEGAKLVIKGQEGATSGFILEASEDASDPGLSNLAWDPSSANGTLLSTALDAAYKVDGLEYTASSNTVTDIIPGVTLTLSATNVGSPTKVTFSDPSDTIASSMQDFTDALNEIMTELNSATAIGGDLANDSGARSLKRQLAALAGTIVMPNATGTARTLADLGLTTNRDGTFSLDTDRLTATLEADPEGVADMFTNGLYGVYSTVDKIYRSAVSTTNIDSLAYSITKWTSQLDDVADSQTEIAEQQEALRARLASQFTVSETRIGLLNSTKTMLENQIAAWNSSDS</sequence>
<comment type="similarity">
    <text evidence="1 5">Belongs to the FliD family.</text>
</comment>
<dbReference type="EMBL" id="JALHLF010000039">
    <property type="protein sequence ID" value="MCJ2183253.1"/>
    <property type="molecule type" value="Genomic_DNA"/>
</dbReference>
<evidence type="ECO:0000259" key="6">
    <source>
        <dbReference type="Pfam" id="PF02465"/>
    </source>
</evidence>
<comment type="subunit">
    <text evidence="2 5">Homopentamer.</text>
</comment>
<dbReference type="PANTHER" id="PTHR30288">
    <property type="entry name" value="FLAGELLAR CAP/ASSEMBLY PROTEIN FLID"/>
    <property type="match status" value="1"/>
</dbReference>
<comment type="function">
    <text evidence="5">Required for morphogenesis and for the elongation of the flagellar filament by facilitating polymerization of the flagellin monomers at the tip of growing filament. Forms a capping structure, which prevents flagellin subunits (transported through the central channel of the flagellum) from leaking out without polymerization at the distal end.</text>
</comment>
<dbReference type="InterPro" id="IPR010810">
    <property type="entry name" value="Flagellin_hook_IN_motif"/>
</dbReference>
<keyword evidence="8" id="KW-0966">Cell projection</keyword>
<keyword evidence="4 5" id="KW-0975">Bacterial flagellum</keyword>
<dbReference type="InterPro" id="IPR003481">
    <property type="entry name" value="FliD_N"/>
</dbReference>
<comment type="caution">
    <text evidence="8">The sequence shown here is derived from an EMBL/GenBank/DDBJ whole genome shotgun (WGS) entry which is preliminary data.</text>
</comment>
<dbReference type="Pfam" id="PF07195">
    <property type="entry name" value="FliD_C"/>
    <property type="match status" value="1"/>
</dbReference>
<evidence type="ECO:0000313" key="9">
    <source>
        <dbReference type="Proteomes" id="UP001162881"/>
    </source>
</evidence>
<keyword evidence="8" id="KW-0969">Cilium</keyword>
<evidence type="ECO:0000256" key="2">
    <source>
        <dbReference type="ARBA" id="ARBA00011255"/>
    </source>
</evidence>
<evidence type="ECO:0000256" key="3">
    <source>
        <dbReference type="ARBA" id="ARBA00023054"/>
    </source>
</evidence>
<evidence type="ECO:0000256" key="5">
    <source>
        <dbReference type="RuleBase" id="RU362066"/>
    </source>
</evidence>
<accession>A0ABT0BDX2</accession>
<protein>
    <recommendedName>
        <fullName evidence="5">Flagellar hook-associated protein 2</fullName>
        <shortName evidence="5">HAP2</shortName>
    </recommendedName>
    <alternativeName>
        <fullName evidence="5">Flagellar cap protein</fullName>
    </alternativeName>
</protein>
<dbReference type="Pfam" id="PF07196">
    <property type="entry name" value="Flagellin_IN"/>
    <property type="match status" value="1"/>
</dbReference>
<evidence type="ECO:0000256" key="1">
    <source>
        <dbReference type="ARBA" id="ARBA00009764"/>
    </source>
</evidence>
<evidence type="ECO:0000313" key="8">
    <source>
        <dbReference type="EMBL" id="MCJ2183253.1"/>
    </source>
</evidence>
<evidence type="ECO:0000259" key="7">
    <source>
        <dbReference type="Pfam" id="PF07195"/>
    </source>
</evidence>
<organism evidence="8 9">
    <name type="scientific">Novosphingobium organovorum</name>
    <dbReference type="NCBI Taxonomy" id="2930092"/>
    <lineage>
        <taxon>Bacteria</taxon>
        <taxon>Pseudomonadati</taxon>
        <taxon>Pseudomonadota</taxon>
        <taxon>Alphaproteobacteria</taxon>
        <taxon>Sphingomonadales</taxon>
        <taxon>Sphingomonadaceae</taxon>
        <taxon>Novosphingobium</taxon>
    </lineage>
</organism>
<keyword evidence="8" id="KW-0282">Flagellum</keyword>
<feature type="domain" description="Flagellar hook-associated protein 2 C-terminal" evidence="7">
    <location>
        <begin position="243"/>
        <end position="458"/>
    </location>
</feature>
<keyword evidence="9" id="KW-1185">Reference proteome</keyword>
<keyword evidence="3" id="KW-0175">Coiled coil</keyword>
<gene>
    <name evidence="8" type="primary">fliD</name>
    <name evidence="8" type="ORF">MTR62_11195</name>
</gene>
<reference evidence="8" key="1">
    <citation type="submission" date="2022-03" db="EMBL/GenBank/DDBJ databases">
        <title>Identification of a novel bacterium isolated from mangrove sediments.</title>
        <authorList>
            <person name="Pan X."/>
        </authorList>
    </citation>
    <scope>NUCLEOTIDE SEQUENCE</scope>
    <source>
        <strain evidence="8">B1949</strain>
    </source>
</reference>
<dbReference type="PANTHER" id="PTHR30288:SF0">
    <property type="entry name" value="FLAGELLAR HOOK-ASSOCIATED PROTEIN 2"/>
    <property type="match status" value="1"/>
</dbReference>
<dbReference type="InterPro" id="IPR040026">
    <property type="entry name" value="FliD"/>
</dbReference>
<dbReference type="Pfam" id="PF02465">
    <property type="entry name" value="FliD_N"/>
    <property type="match status" value="1"/>
</dbReference>
<comment type="subcellular location">
    <subcellularLocation>
        <location evidence="5">Secreted</location>
    </subcellularLocation>
    <subcellularLocation>
        <location evidence="5">Bacterial flagellum</location>
    </subcellularLocation>
</comment>
<feature type="domain" description="Flagellar hook-associated protein 2 N-terminal" evidence="6">
    <location>
        <begin position="26"/>
        <end position="123"/>
    </location>
</feature>